<name>A0ABQ5VXB3_9RHOB</name>
<dbReference type="EMBL" id="BSNN01000006">
    <property type="protein sequence ID" value="GLQ35849.1"/>
    <property type="molecule type" value="Genomic_DNA"/>
</dbReference>
<keyword evidence="3" id="KW-1015">Disulfide bond</keyword>
<evidence type="ECO:0000256" key="5">
    <source>
        <dbReference type="SAM" id="Coils"/>
    </source>
</evidence>
<evidence type="ECO:0000256" key="2">
    <source>
        <dbReference type="ARBA" id="ARBA00023002"/>
    </source>
</evidence>
<dbReference type="InterPro" id="IPR036249">
    <property type="entry name" value="Thioredoxin-like_sf"/>
</dbReference>
<evidence type="ECO:0000256" key="3">
    <source>
        <dbReference type="ARBA" id="ARBA00023157"/>
    </source>
</evidence>
<dbReference type="Pfam" id="PF01323">
    <property type="entry name" value="DSBA"/>
    <property type="match status" value="1"/>
</dbReference>
<keyword evidence="2" id="KW-0560">Oxidoreductase</keyword>
<evidence type="ECO:0000313" key="8">
    <source>
        <dbReference type="EMBL" id="GLQ35849.1"/>
    </source>
</evidence>
<evidence type="ECO:0000259" key="7">
    <source>
        <dbReference type="PROSITE" id="PS51352"/>
    </source>
</evidence>
<evidence type="ECO:0000256" key="4">
    <source>
        <dbReference type="ARBA" id="ARBA00023284"/>
    </source>
</evidence>
<evidence type="ECO:0000313" key="9">
    <source>
        <dbReference type="Proteomes" id="UP001156694"/>
    </source>
</evidence>
<dbReference type="RefSeq" id="WP_284378895.1">
    <property type="nucleotide sequence ID" value="NZ_BSNN01000006.1"/>
</dbReference>
<organism evidence="8 9">
    <name type="scientific">Amylibacter marinus</name>
    <dbReference type="NCBI Taxonomy" id="1475483"/>
    <lineage>
        <taxon>Bacteria</taxon>
        <taxon>Pseudomonadati</taxon>
        <taxon>Pseudomonadota</taxon>
        <taxon>Alphaproteobacteria</taxon>
        <taxon>Rhodobacterales</taxon>
        <taxon>Paracoccaceae</taxon>
        <taxon>Amylibacter</taxon>
    </lineage>
</organism>
<sequence length="245" mass="26624">MLLPIKLSLFAPTALMALLAVQPVKAEMTSEEVKKLALEAIMENPQIIMDAVALLREQEAAETEAAQAQAMLDNKELLTQDANAPVLGNPDGDVTIVEFFDYNCGYCKRAVPALQALLDEDPNIRLVYREFPILSEGSVVAARASLAARKQGKYDDFHWALMAARSLDQASVMQIAEQVGLDVEQLAVDMQADEIDEHLATSRELAAAMQFSGTPSFVIGDSIVPGFVPKEAMEEMIAEARAATQ</sequence>
<evidence type="ECO:0000256" key="6">
    <source>
        <dbReference type="SAM" id="SignalP"/>
    </source>
</evidence>
<keyword evidence="4" id="KW-0676">Redox-active center</keyword>
<keyword evidence="5" id="KW-0175">Coiled coil</keyword>
<gene>
    <name evidence="8" type="ORF">GCM10007939_21330</name>
</gene>
<dbReference type="InterPro" id="IPR001853">
    <property type="entry name" value="DSBA-like_thioredoxin_dom"/>
</dbReference>
<dbReference type="PROSITE" id="PS51352">
    <property type="entry name" value="THIOREDOXIN_2"/>
    <property type="match status" value="1"/>
</dbReference>
<dbReference type="SUPFAM" id="SSF52833">
    <property type="entry name" value="Thioredoxin-like"/>
    <property type="match status" value="1"/>
</dbReference>
<accession>A0ABQ5VXB3</accession>
<dbReference type="Gene3D" id="3.40.30.10">
    <property type="entry name" value="Glutaredoxin"/>
    <property type="match status" value="1"/>
</dbReference>
<dbReference type="PANTHER" id="PTHR13887">
    <property type="entry name" value="GLUTATHIONE S-TRANSFERASE KAPPA"/>
    <property type="match status" value="1"/>
</dbReference>
<proteinExistence type="predicted"/>
<dbReference type="InterPro" id="IPR013766">
    <property type="entry name" value="Thioredoxin_domain"/>
</dbReference>
<feature type="domain" description="Thioredoxin" evidence="7">
    <location>
        <begin position="66"/>
        <end position="242"/>
    </location>
</feature>
<dbReference type="Proteomes" id="UP001156694">
    <property type="component" value="Unassembled WGS sequence"/>
</dbReference>
<protein>
    <recommendedName>
        <fullName evidence="7">Thioredoxin domain-containing protein</fullName>
    </recommendedName>
</protein>
<evidence type="ECO:0000256" key="1">
    <source>
        <dbReference type="ARBA" id="ARBA00022729"/>
    </source>
</evidence>
<feature type="signal peptide" evidence="6">
    <location>
        <begin position="1"/>
        <end position="26"/>
    </location>
</feature>
<comment type="caution">
    <text evidence="8">The sequence shown here is derived from an EMBL/GenBank/DDBJ whole genome shotgun (WGS) entry which is preliminary data.</text>
</comment>
<keyword evidence="9" id="KW-1185">Reference proteome</keyword>
<dbReference type="PANTHER" id="PTHR13887:SF14">
    <property type="entry name" value="DISULFIDE BOND FORMATION PROTEIN D"/>
    <property type="match status" value="1"/>
</dbReference>
<keyword evidence="1 6" id="KW-0732">Signal</keyword>
<feature type="coiled-coil region" evidence="5">
    <location>
        <begin position="51"/>
        <end position="78"/>
    </location>
</feature>
<feature type="chain" id="PRO_5045241593" description="Thioredoxin domain-containing protein" evidence="6">
    <location>
        <begin position="27"/>
        <end position="245"/>
    </location>
</feature>
<dbReference type="CDD" id="cd03023">
    <property type="entry name" value="DsbA_Com1_like"/>
    <property type="match status" value="1"/>
</dbReference>
<reference evidence="9" key="1">
    <citation type="journal article" date="2019" name="Int. J. Syst. Evol. Microbiol.">
        <title>The Global Catalogue of Microorganisms (GCM) 10K type strain sequencing project: providing services to taxonomists for standard genome sequencing and annotation.</title>
        <authorList>
            <consortium name="The Broad Institute Genomics Platform"/>
            <consortium name="The Broad Institute Genome Sequencing Center for Infectious Disease"/>
            <person name="Wu L."/>
            <person name="Ma J."/>
        </authorList>
    </citation>
    <scope>NUCLEOTIDE SEQUENCE [LARGE SCALE GENOMIC DNA]</scope>
    <source>
        <strain evidence="9">NBRC 110140</strain>
    </source>
</reference>